<accession>A0A9C6WT34</accession>
<feature type="transmembrane region" description="Helical" evidence="1">
    <location>
        <begin position="141"/>
        <end position="165"/>
    </location>
</feature>
<dbReference type="Proteomes" id="UP000515211">
    <property type="component" value="Chromosome 4"/>
</dbReference>
<evidence type="ECO:0000256" key="1">
    <source>
        <dbReference type="SAM" id="Phobius"/>
    </source>
</evidence>
<dbReference type="KEGG" id="adu:107484855"/>
<keyword evidence="1" id="KW-0812">Transmembrane</keyword>
<dbReference type="RefSeq" id="XP_052116989.1">
    <property type="nucleotide sequence ID" value="XM_052261029.1"/>
</dbReference>
<sequence>MPPRRHHAAATVPRSCYARSPGSLTTRCHARAEERDRAERETRGGRRDSRCQLCRHRRGRVAVVVLAIVEASAIVTPGCCQGCHRRVSPLKRSLAYAVAEPGQIHRLMLLPPLACHFCSALPLFAVLIVERKCCRSYSFSVPHSLVSFLLKLLCLRLLLLLTVLLR</sequence>
<reference evidence="3" key="2">
    <citation type="submission" date="2025-08" db="UniProtKB">
        <authorList>
            <consortium name="RefSeq"/>
        </authorList>
    </citation>
    <scope>IDENTIFICATION</scope>
    <source>
        <tissue evidence="3">Whole plant</tissue>
    </source>
</reference>
<keyword evidence="2" id="KW-1185">Reference proteome</keyword>
<evidence type="ECO:0000313" key="3">
    <source>
        <dbReference type="RefSeq" id="XP_052116989.1"/>
    </source>
</evidence>
<keyword evidence="1" id="KW-1133">Transmembrane helix</keyword>
<feature type="transmembrane region" description="Helical" evidence="1">
    <location>
        <begin position="109"/>
        <end position="129"/>
    </location>
</feature>
<reference evidence="2" key="1">
    <citation type="journal article" date="2016" name="Nat. Genet.">
        <title>The genome sequences of Arachis duranensis and Arachis ipaensis, the diploid ancestors of cultivated peanut.</title>
        <authorList>
            <person name="Bertioli D.J."/>
            <person name="Cannon S.B."/>
            <person name="Froenicke L."/>
            <person name="Huang G."/>
            <person name="Farmer A.D."/>
            <person name="Cannon E.K."/>
            <person name="Liu X."/>
            <person name="Gao D."/>
            <person name="Clevenger J."/>
            <person name="Dash S."/>
            <person name="Ren L."/>
            <person name="Moretzsohn M.C."/>
            <person name="Shirasawa K."/>
            <person name="Huang W."/>
            <person name="Vidigal B."/>
            <person name="Abernathy B."/>
            <person name="Chu Y."/>
            <person name="Niederhuth C.E."/>
            <person name="Umale P."/>
            <person name="Araujo A.C."/>
            <person name="Kozik A."/>
            <person name="Kim K.D."/>
            <person name="Burow M.D."/>
            <person name="Varshney R.K."/>
            <person name="Wang X."/>
            <person name="Zhang X."/>
            <person name="Barkley N."/>
            <person name="Guimaraes P.M."/>
            <person name="Isobe S."/>
            <person name="Guo B."/>
            <person name="Liao B."/>
            <person name="Stalker H.T."/>
            <person name="Schmitz R.J."/>
            <person name="Scheffler B.E."/>
            <person name="Leal-Bertioli S.C."/>
            <person name="Xun X."/>
            <person name="Jackson S.A."/>
            <person name="Michelmore R."/>
            <person name="Ozias-Akins P."/>
        </authorList>
    </citation>
    <scope>NUCLEOTIDE SEQUENCE [LARGE SCALE GENOMIC DNA]</scope>
    <source>
        <strain evidence="2">cv. V14167</strain>
    </source>
</reference>
<keyword evidence="1" id="KW-0472">Membrane</keyword>
<dbReference type="AlphaFoldDB" id="A0A9C6WT34"/>
<proteinExistence type="predicted"/>
<dbReference type="GeneID" id="107484855"/>
<name>A0A9C6WT34_ARADU</name>
<organism evidence="2 3">
    <name type="scientific">Arachis duranensis</name>
    <name type="common">Wild peanut</name>
    <dbReference type="NCBI Taxonomy" id="130453"/>
    <lineage>
        <taxon>Eukaryota</taxon>
        <taxon>Viridiplantae</taxon>
        <taxon>Streptophyta</taxon>
        <taxon>Embryophyta</taxon>
        <taxon>Tracheophyta</taxon>
        <taxon>Spermatophyta</taxon>
        <taxon>Magnoliopsida</taxon>
        <taxon>eudicotyledons</taxon>
        <taxon>Gunneridae</taxon>
        <taxon>Pentapetalae</taxon>
        <taxon>rosids</taxon>
        <taxon>fabids</taxon>
        <taxon>Fabales</taxon>
        <taxon>Fabaceae</taxon>
        <taxon>Papilionoideae</taxon>
        <taxon>50 kb inversion clade</taxon>
        <taxon>dalbergioids sensu lato</taxon>
        <taxon>Dalbergieae</taxon>
        <taxon>Pterocarpus clade</taxon>
        <taxon>Arachis</taxon>
    </lineage>
</organism>
<protein>
    <submittedName>
        <fullName evidence="3">Uncharacterized protein LOC107484855 isoform X1</fullName>
    </submittedName>
</protein>
<evidence type="ECO:0000313" key="2">
    <source>
        <dbReference type="Proteomes" id="UP000515211"/>
    </source>
</evidence>
<gene>
    <name evidence="3" type="primary">LOC107484855</name>
</gene>